<dbReference type="PANTHER" id="PTHR36172:SF1">
    <property type="entry name" value="RESOLVASE-RELATED"/>
    <property type="match status" value="1"/>
</dbReference>
<accession>A0A9N8VRF6</accession>
<sequence length="108" mass="12795">MNIEDAIMIHGKSICKNQAEEIHVTAIDPEVSLAKKRNSIKRAQVRMRKHIQNLVDEVHKKPALWLTKTFDIIVLPRFNITQMSRRQKEINSKTFRKMMSWTHAKFRN</sequence>
<comment type="caution">
    <text evidence="1">The sequence shown here is derived from an EMBL/GenBank/DDBJ whole genome shotgun (WGS) entry which is preliminary data.</text>
</comment>
<organism evidence="1 2">
    <name type="scientific">Funneliformis mosseae</name>
    <name type="common">Endomycorrhizal fungus</name>
    <name type="synonym">Glomus mosseae</name>
    <dbReference type="NCBI Taxonomy" id="27381"/>
    <lineage>
        <taxon>Eukaryota</taxon>
        <taxon>Fungi</taxon>
        <taxon>Fungi incertae sedis</taxon>
        <taxon>Mucoromycota</taxon>
        <taxon>Glomeromycotina</taxon>
        <taxon>Glomeromycetes</taxon>
        <taxon>Glomerales</taxon>
        <taxon>Glomeraceae</taxon>
        <taxon>Funneliformis</taxon>
    </lineage>
</organism>
<proteinExistence type="predicted"/>
<protein>
    <submittedName>
        <fullName evidence="1">4776_t:CDS:1</fullName>
    </submittedName>
</protein>
<evidence type="ECO:0000313" key="1">
    <source>
        <dbReference type="EMBL" id="CAG8464104.1"/>
    </source>
</evidence>
<dbReference type="PANTHER" id="PTHR36172">
    <property type="match status" value="1"/>
</dbReference>
<evidence type="ECO:0000313" key="2">
    <source>
        <dbReference type="Proteomes" id="UP000789375"/>
    </source>
</evidence>
<reference evidence="1" key="1">
    <citation type="submission" date="2021-06" db="EMBL/GenBank/DDBJ databases">
        <authorList>
            <person name="Kallberg Y."/>
            <person name="Tangrot J."/>
            <person name="Rosling A."/>
        </authorList>
    </citation>
    <scope>NUCLEOTIDE SEQUENCE</scope>
    <source>
        <strain evidence="1">87-6 pot B 2015</strain>
    </source>
</reference>
<dbReference type="Proteomes" id="UP000789375">
    <property type="component" value="Unassembled WGS sequence"/>
</dbReference>
<gene>
    <name evidence="1" type="ORF">FMOSSE_LOCUS2188</name>
</gene>
<dbReference type="InterPro" id="IPR051491">
    <property type="entry name" value="Recombinase/Transposase-rel"/>
</dbReference>
<name>A0A9N8VRF6_FUNMO</name>
<dbReference type="AlphaFoldDB" id="A0A9N8VRF6"/>
<dbReference type="EMBL" id="CAJVPP010000276">
    <property type="protein sequence ID" value="CAG8464104.1"/>
    <property type="molecule type" value="Genomic_DNA"/>
</dbReference>
<keyword evidence="2" id="KW-1185">Reference proteome</keyword>